<reference evidence="1 2" key="1">
    <citation type="journal article" date="2015" name="Fungal Genet. Biol.">
        <title>Evolution of novel wood decay mechanisms in Agaricales revealed by the genome sequences of Fistulina hepatica and Cylindrobasidium torrendii.</title>
        <authorList>
            <person name="Floudas D."/>
            <person name="Held B.W."/>
            <person name="Riley R."/>
            <person name="Nagy L.G."/>
            <person name="Koehler G."/>
            <person name="Ransdell A.S."/>
            <person name="Younus H."/>
            <person name="Chow J."/>
            <person name="Chiniquy J."/>
            <person name="Lipzen A."/>
            <person name="Tritt A."/>
            <person name="Sun H."/>
            <person name="Haridas S."/>
            <person name="LaButti K."/>
            <person name="Ohm R.A."/>
            <person name="Kues U."/>
            <person name="Blanchette R.A."/>
            <person name="Grigoriev I.V."/>
            <person name="Minto R.E."/>
            <person name="Hibbett D.S."/>
        </authorList>
    </citation>
    <scope>NUCLEOTIDE SEQUENCE [LARGE SCALE GENOMIC DNA]</scope>
    <source>
        <strain evidence="1 2">ATCC 64428</strain>
    </source>
</reference>
<dbReference type="OrthoDB" id="2576233at2759"/>
<feature type="non-terminal residue" evidence="1">
    <location>
        <position position="648"/>
    </location>
</feature>
<organism evidence="1 2">
    <name type="scientific">Fistulina hepatica ATCC 64428</name>
    <dbReference type="NCBI Taxonomy" id="1128425"/>
    <lineage>
        <taxon>Eukaryota</taxon>
        <taxon>Fungi</taxon>
        <taxon>Dikarya</taxon>
        <taxon>Basidiomycota</taxon>
        <taxon>Agaricomycotina</taxon>
        <taxon>Agaricomycetes</taxon>
        <taxon>Agaricomycetidae</taxon>
        <taxon>Agaricales</taxon>
        <taxon>Fistulinaceae</taxon>
        <taxon>Fistulina</taxon>
    </lineage>
</organism>
<name>A0A0D7A9S2_9AGAR</name>
<dbReference type="AlphaFoldDB" id="A0A0D7A9S2"/>
<dbReference type="Proteomes" id="UP000054144">
    <property type="component" value="Unassembled WGS sequence"/>
</dbReference>
<feature type="non-terminal residue" evidence="1">
    <location>
        <position position="1"/>
    </location>
</feature>
<protein>
    <submittedName>
        <fullName evidence="1">Uncharacterized protein</fullName>
    </submittedName>
</protein>
<accession>A0A0D7A9S2</accession>
<dbReference type="InterPro" id="IPR041078">
    <property type="entry name" value="Plavaka"/>
</dbReference>
<keyword evidence="2" id="KW-1185">Reference proteome</keyword>
<gene>
    <name evidence="1" type="ORF">FISHEDRAFT_20254</name>
</gene>
<evidence type="ECO:0000313" key="1">
    <source>
        <dbReference type="EMBL" id="KIY47149.1"/>
    </source>
</evidence>
<evidence type="ECO:0000313" key="2">
    <source>
        <dbReference type="Proteomes" id="UP000054144"/>
    </source>
</evidence>
<dbReference type="EMBL" id="KN882010">
    <property type="protein sequence ID" value="KIY47149.1"/>
    <property type="molecule type" value="Genomic_DNA"/>
</dbReference>
<dbReference type="Pfam" id="PF18759">
    <property type="entry name" value="Plavaka"/>
    <property type="match status" value="1"/>
</dbReference>
<proteinExistence type="predicted"/>
<sequence>LPSSAFFPFASEMDWALADWMVSDNIPHGTFNHLLCLPGLRDALKLSYHNTRRLHQIVDSIPERAGKWSTKVLSFDDTPDEKYYLRHRDALEAICGLWRDLTFKDQLVYVPERVFNDKDNRVYNEMWTGQWWEETQDRLPYGATIAPVIIATDKTQLTMMTGGKVAYPMCLTIGNLPKSICRRPSMKACILVAYLPVEKVPKQRNNKQQRSRTQRVFHKSMCEVLKPLIQAGKDGVLMAGGDGAVHRVHPIVTSHVSDYPEQCLSTCTKYGTCPRCRVKADSLASPKLSELRTPDWVLSVMADARQASTDDEGNFNEQQYFDICMESDVSGGVYHPFWEDLPHCNIFACMTGDELDACISRLPPCYGVRHFKNGISKLSQVSGPERKQIGHVLLACLVGKVPRGALVASRALLDFAYIGQYGSHDEETLHYLGDALDLYHDHMQTFVDLGCRKHLNIPKFHVLHHWLEDIPCLSSTDNYNTEMFEHLHIDFAKKAWRASNHRDEFPQMVRWLSRQEKMQYFHKYIQRLELDDLACSGEQEDKDVDAQCFTEPCARNPLGATVTIAKYPPLPRKSLSTIETSHSCPSFSDMLKRYLNSLLQHPQHRHAAVLSHPILFDHLDVFTSFKLFLPQIADKKLFIQEVIKAKPR</sequence>